<proteinExistence type="predicted"/>
<evidence type="ECO:0000313" key="2">
    <source>
        <dbReference type="EMBL" id="MBK1790257.1"/>
    </source>
</evidence>
<feature type="domain" description="Knr4/Smi1-like" evidence="1">
    <location>
        <begin position="22"/>
        <end position="155"/>
    </location>
</feature>
<keyword evidence="3" id="KW-1185">Reference proteome</keyword>
<accession>A0A8J7MBW1</accession>
<dbReference type="EMBL" id="JAENIM010000021">
    <property type="protein sequence ID" value="MBK1790257.1"/>
    <property type="molecule type" value="Genomic_DNA"/>
</dbReference>
<dbReference type="InterPro" id="IPR037883">
    <property type="entry name" value="Knr4/Smi1-like_sf"/>
</dbReference>
<evidence type="ECO:0000259" key="1">
    <source>
        <dbReference type="SMART" id="SM00860"/>
    </source>
</evidence>
<dbReference type="Pfam" id="PF09346">
    <property type="entry name" value="SMI1_KNR4"/>
    <property type="match status" value="1"/>
</dbReference>
<dbReference type="InterPro" id="IPR018958">
    <property type="entry name" value="Knr4/Smi1-like_dom"/>
</dbReference>
<comment type="caution">
    <text evidence="2">The sequence shown here is derived from an EMBL/GenBank/DDBJ whole genome shotgun (WGS) entry which is preliminary data.</text>
</comment>
<organism evidence="2 3">
    <name type="scientific">Persicirhabdus sediminis</name>
    <dbReference type="NCBI Taxonomy" id="454144"/>
    <lineage>
        <taxon>Bacteria</taxon>
        <taxon>Pseudomonadati</taxon>
        <taxon>Verrucomicrobiota</taxon>
        <taxon>Verrucomicrobiia</taxon>
        <taxon>Verrucomicrobiales</taxon>
        <taxon>Verrucomicrobiaceae</taxon>
        <taxon>Persicirhabdus</taxon>
    </lineage>
</organism>
<dbReference type="SMART" id="SM00860">
    <property type="entry name" value="SMI1_KNR4"/>
    <property type="match status" value="1"/>
</dbReference>
<evidence type="ECO:0000313" key="3">
    <source>
        <dbReference type="Proteomes" id="UP000624703"/>
    </source>
</evidence>
<gene>
    <name evidence="2" type="ORF">JIN82_03695</name>
</gene>
<name>A0A8J7MBW1_9BACT</name>
<dbReference type="Proteomes" id="UP000624703">
    <property type="component" value="Unassembled WGS sequence"/>
</dbReference>
<protein>
    <submittedName>
        <fullName evidence="2">SMI1/KNR4 family protein</fullName>
    </submittedName>
</protein>
<dbReference type="Gene3D" id="3.40.1580.10">
    <property type="entry name" value="SMI1/KNR4-like"/>
    <property type="match status" value="1"/>
</dbReference>
<dbReference type="AlphaFoldDB" id="A0A8J7MBW1"/>
<sequence length="174" mass="19683">MEKYDDLDEEAQEVYPYRDFPSLDEAQLQAFEQSNGILLPPELREILLEGNGGYIKEEFLRCDDEDPDLLTGIQEVFGISNDPDHWMCSIVPLPKWVTFKHEIYTSFPTVSELESINGPISRYFVISGDGVVFHLLDYTASESSKAVCYLDLVGGDQKIIRLGDGIASVIQIER</sequence>
<dbReference type="SUPFAM" id="SSF160631">
    <property type="entry name" value="SMI1/KNR4-like"/>
    <property type="match status" value="1"/>
</dbReference>
<reference evidence="2" key="1">
    <citation type="submission" date="2021-01" db="EMBL/GenBank/DDBJ databases">
        <title>Modified the classification status of verrucomicrobia.</title>
        <authorList>
            <person name="Feng X."/>
        </authorList>
    </citation>
    <scope>NUCLEOTIDE SEQUENCE</scope>
    <source>
        <strain evidence="2">_KCTC 22039</strain>
    </source>
</reference>